<accession>A0A812LSH0</accession>
<evidence type="ECO:0000313" key="1">
    <source>
        <dbReference type="EMBL" id="CAE7251345.1"/>
    </source>
</evidence>
<dbReference type="OrthoDB" id="10369119at2759"/>
<protein>
    <submittedName>
        <fullName evidence="1">Uncharacterized protein</fullName>
    </submittedName>
</protein>
<dbReference type="Proteomes" id="UP000601435">
    <property type="component" value="Unassembled WGS sequence"/>
</dbReference>
<reference evidence="1" key="1">
    <citation type="submission" date="2021-02" db="EMBL/GenBank/DDBJ databases">
        <authorList>
            <person name="Dougan E. K."/>
            <person name="Rhodes N."/>
            <person name="Thang M."/>
            <person name="Chan C."/>
        </authorList>
    </citation>
    <scope>NUCLEOTIDE SEQUENCE</scope>
</reference>
<dbReference type="EMBL" id="CAJNJA010009862">
    <property type="protein sequence ID" value="CAE7251345.1"/>
    <property type="molecule type" value="Genomic_DNA"/>
</dbReference>
<comment type="caution">
    <text evidence="1">The sequence shown here is derived from an EMBL/GenBank/DDBJ whole genome shotgun (WGS) entry which is preliminary data.</text>
</comment>
<gene>
    <name evidence="1" type="ORF">SNEC2469_LOCUS5227</name>
</gene>
<name>A0A812LSH0_9DINO</name>
<feature type="non-terminal residue" evidence="1">
    <location>
        <position position="1"/>
    </location>
</feature>
<evidence type="ECO:0000313" key="2">
    <source>
        <dbReference type="Proteomes" id="UP000601435"/>
    </source>
</evidence>
<sequence>VRLGALSPLKVISGQELRDTVSALGLTAYDVEDMNLMLNFLADFIQLEFPHAVE</sequence>
<feature type="non-terminal residue" evidence="1">
    <location>
        <position position="54"/>
    </location>
</feature>
<dbReference type="AlphaFoldDB" id="A0A812LSH0"/>
<keyword evidence="2" id="KW-1185">Reference proteome</keyword>
<proteinExistence type="predicted"/>
<organism evidence="1 2">
    <name type="scientific">Symbiodinium necroappetens</name>
    <dbReference type="NCBI Taxonomy" id="1628268"/>
    <lineage>
        <taxon>Eukaryota</taxon>
        <taxon>Sar</taxon>
        <taxon>Alveolata</taxon>
        <taxon>Dinophyceae</taxon>
        <taxon>Suessiales</taxon>
        <taxon>Symbiodiniaceae</taxon>
        <taxon>Symbiodinium</taxon>
    </lineage>
</organism>